<evidence type="ECO:0000313" key="1">
    <source>
        <dbReference type="EMBL" id="QDT20480.1"/>
    </source>
</evidence>
<gene>
    <name evidence="1" type="ORF">HG66A1_22660</name>
</gene>
<proteinExistence type="predicted"/>
<evidence type="ECO:0000313" key="2">
    <source>
        <dbReference type="Proteomes" id="UP000320421"/>
    </source>
</evidence>
<name>A0A517PM91_9PLAN</name>
<reference evidence="1 2" key="1">
    <citation type="submission" date="2019-02" db="EMBL/GenBank/DDBJ databases">
        <title>Deep-cultivation of Planctomycetes and their phenomic and genomic characterization uncovers novel biology.</title>
        <authorList>
            <person name="Wiegand S."/>
            <person name="Jogler M."/>
            <person name="Boedeker C."/>
            <person name="Pinto D."/>
            <person name="Vollmers J."/>
            <person name="Rivas-Marin E."/>
            <person name="Kohn T."/>
            <person name="Peeters S.H."/>
            <person name="Heuer A."/>
            <person name="Rast P."/>
            <person name="Oberbeckmann S."/>
            <person name="Bunk B."/>
            <person name="Jeske O."/>
            <person name="Meyerdierks A."/>
            <person name="Storesund J.E."/>
            <person name="Kallscheuer N."/>
            <person name="Luecker S."/>
            <person name="Lage O.M."/>
            <person name="Pohl T."/>
            <person name="Merkel B.J."/>
            <person name="Hornburger P."/>
            <person name="Mueller R.-W."/>
            <person name="Bruemmer F."/>
            <person name="Labrenz M."/>
            <person name="Spormann A.M."/>
            <person name="Op den Camp H."/>
            <person name="Overmann J."/>
            <person name="Amann R."/>
            <person name="Jetten M.S.M."/>
            <person name="Mascher T."/>
            <person name="Medema M.H."/>
            <person name="Devos D.P."/>
            <person name="Kaster A.-K."/>
            <person name="Ovreas L."/>
            <person name="Rohde M."/>
            <person name="Galperin M.Y."/>
            <person name="Jogler C."/>
        </authorList>
    </citation>
    <scope>NUCLEOTIDE SEQUENCE [LARGE SCALE GENOMIC DNA]</scope>
    <source>
        <strain evidence="1 2">HG66A1</strain>
    </source>
</reference>
<dbReference type="AlphaFoldDB" id="A0A517PM91"/>
<keyword evidence="2" id="KW-1185">Reference proteome</keyword>
<dbReference type="EMBL" id="CP036266">
    <property type="protein sequence ID" value="QDT20480.1"/>
    <property type="molecule type" value="Genomic_DNA"/>
</dbReference>
<dbReference type="OrthoDB" id="289807at2"/>
<protein>
    <submittedName>
        <fullName evidence="1">Uncharacterized protein</fullName>
    </submittedName>
</protein>
<dbReference type="Proteomes" id="UP000320421">
    <property type="component" value="Chromosome"/>
</dbReference>
<accession>A0A517PM91</accession>
<organism evidence="1 2">
    <name type="scientific">Gimesia chilikensis</name>
    <dbReference type="NCBI Taxonomy" id="2605989"/>
    <lineage>
        <taxon>Bacteria</taxon>
        <taxon>Pseudomonadati</taxon>
        <taxon>Planctomycetota</taxon>
        <taxon>Planctomycetia</taxon>
        <taxon>Planctomycetales</taxon>
        <taxon>Planctomycetaceae</taxon>
        <taxon>Gimesia</taxon>
    </lineage>
</organism>
<sequence length="184" mass="20611">MTTLTSFINDMFSTPNPASASDRQYRIDRAHALEISATRELNDSIHLWSAREASQVEIHRYASSEELAAILHRFDKANGQGIADVVLLLDESLPVQLEDLLHRQNPGRRLTLIPRQAAATDVCNPLGMAGSHFRLDWEAVEVSYYLKDVLTSGVIRLNSSEKLAVLLPASEVCTELLRNEERLM</sequence>
<dbReference type="RefSeq" id="WP_145183340.1">
    <property type="nucleotide sequence ID" value="NZ_CP036266.1"/>
</dbReference>